<keyword evidence="2" id="KW-0732">Signal</keyword>
<name>A0A3L8S2U2_CHLGU</name>
<dbReference type="Proteomes" id="UP000276834">
    <property type="component" value="Unassembled WGS sequence"/>
</dbReference>
<dbReference type="InterPro" id="IPR001811">
    <property type="entry name" value="Chemokine_IL8-like_dom"/>
</dbReference>
<reference evidence="4 5" key="1">
    <citation type="journal article" date="2018" name="Proc. R. Soc. B">
        <title>A non-coding region near Follistatin controls head colour polymorphism in the Gouldian finch.</title>
        <authorList>
            <person name="Toomey M.B."/>
            <person name="Marques C.I."/>
            <person name="Andrade P."/>
            <person name="Araujo P.M."/>
            <person name="Sabatino S."/>
            <person name="Gazda M.A."/>
            <person name="Afonso S."/>
            <person name="Lopes R.J."/>
            <person name="Corbo J.C."/>
            <person name="Carneiro M."/>
        </authorList>
    </citation>
    <scope>NUCLEOTIDE SEQUENCE [LARGE SCALE GENOMIC DNA]</scope>
    <source>
        <strain evidence="4">Red01</strain>
        <tissue evidence="4">Muscle</tissue>
    </source>
</reference>
<sequence>MQRVHLLCFSLLLPGHILDGTILPQPCHPPGKLGEVQLASSSVPPPVHGRNNILDCCLRTSEVPIPWWIVQDYWLQLVQDGCDIDAAIHHHKGQVPLCTPPFPVGDSSPKEAGCHLCQEGQVGPQEATGGPNSWRRPSPSCEFDPNRAKLLPPPASGLTLLENHASVWDWAEPCSVFDNVTQNLCQTEPEAAGLHHLCSLEVV</sequence>
<dbReference type="SUPFAM" id="SSF54117">
    <property type="entry name" value="Interleukin 8-like chemokines"/>
    <property type="match status" value="1"/>
</dbReference>
<accession>A0A3L8S2U2</accession>
<feature type="domain" description="Chemokine interleukin-8-like" evidence="3">
    <location>
        <begin position="55"/>
        <end position="101"/>
    </location>
</feature>
<dbReference type="AlphaFoldDB" id="A0A3L8S2U2"/>
<dbReference type="OrthoDB" id="9909116at2759"/>
<keyword evidence="1" id="KW-0202">Cytokine</keyword>
<dbReference type="GO" id="GO:0005615">
    <property type="term" value="C:extracellular space"/>
    <property type="evidence" value="ECO:0007669"/>
    <property type="project" value="UniProtKB-KW"/>
</dbReference>
<evidence type="ECO:0000313" key="5">
    <source>
        <dbReference type="Proteomes" id="UP000276834"/>
    </source>
</evidence>
<feature type="signal peptide" evidence="2">
    <location>
        <begin position="1"/>
        <end position="20"/>
    </location>
</feature>
<dbReference type="GO" id="GO:0008009">
    <property type="term" value="F:chemokine activity"/>
    <property type="evidence" value="ECO:0007669"/>
    <property type="project" value="InterPro"/>
</dbReference>
<proteinExistence type="predicted"/>
<organism evidence="4 5">
    <name type="scientific">Chloebia gouldiae</name>
    <name type="common">Gouldian finch</name>
    <name type="synonym">Erythrura gouldiae</name>
    <dbReference type="NCBI Taxonomy" id="44316"/>
    <lineage>
        <taxon>Eukaryota</taxon>
        <taxon>Metazoa</taxon>
        <taxon>Chordata</taxon>
        <taxon>Craniata</taxon>
        <taxon>Vertebrata</taxon>
        <taxon>Euteleostomi</taxon>
        <taxon>Archelosauria</taxon>
        <taxon>Archosauria</taxon>
        <taxon>Dinosauria</taxon>
        <taxon>Saurischia</taxon>
        <taxon>Theropoda</taxon>
        <taxon>Coelurosauria</taxon>
        <taxon>Aves</taxon>
        <taxon>Neognathae</taxon>
        <taxon>Neoaves</taxon>
        <taxon>Telluraves</taxon>
        <taxon>Australaves</taxon>
        <taxon>Passeriformes</taxon>
        <taxon>Passeroidea</taxon>
        <taxon>Passeridae</taxon>
        <taxon>Chloebia</taxon>
    </lineage>
</organism>
<dbReference type="Pfam" id="PF00048">
    <property type="entry name" value="IL8"/>
    <property type="match status" value="1"/>
</dbReference>
<dbReference type="Gene3D" id="2.40.50.40">
    <property type="match status" value="1"/>
</dbReference>
<evidence type="ECO:0000256" key="2">
    <source>
        <dbReference type="SAM" id="SignalP"/>
    </source>
</evidence>
<gene>
    <name evidence="4" type="ORF">DV515_00012708</name>
</gene>
<evidence type="ECO:0000259" key="3">
    <source>
        <dbReference type="Pfam" id="PF00048"/>
    </source>
</evidence>
<dbReference type="EMBL" id="QUSF01000074">
    <property type="protein sequence ID" value="RLV96104.1"/>
    <property type="molecule type" value="Genomic_DNA"/>
</dbReference>
<evidence type="ECO:0000256" key="1">
    <source>
        <dbReference type="ARBA" id="ARBA00022514"/>
    </source>
</evidence>
<dbReference type="InterPro" id="IPR036048">
    <property type="entry name" value="Interleukin_8-like_sf"/>
</dbReference>
<keyword evidence="5" id="KW-1185">Reference proteome</keyword>
<dbReference type="GO" id="GO:0006955">
    <property type="term" value="P:immune response"/>
    <property type="evidence" value="ECO:0007669"/>
    <property type="project" value="InterPro"/>
</dbReference>
<evidence type="ECO:0000313" key="4">
    <source>
        <dbReference type="EMBL" id="RLV96104.1"/>
    </source>
</evidence>
<protein>
    <recommendedName>
        <fullName evidence="3">Chemokine interleukin-8-like domain-containing protein</fullName>
    </recommendedName>
</protein>
<comment type="caution">
    <text evidence="4">The sequence shown here is derived from an EMBL/GenBank/DDBJ whole genome shotgun (WGS) entry which is preliminary data.</text>
</comment>
<feature type="chain" id="PRO_5017932336" description="Chemokine interleukin-8-like domain-containing protein" evidence="2">
    <location>
        <begin position="21"/>
        <end position="203"/>
    </location>
</feature>